<keyword evidence="3 5" id="KW-0964">Secreted</keyword>
<name>A0A225V935_9STRA</name>
<keyword evidence="4" id="KW-0732">Signal</keyword>
<gene>
    <name evidence="6" type="ORF">PHMEG_00026657</name>
</gene>
<evidence type="ECO:0000256" key="2">
    <source>
        <dbReference type="ARBA" id="ARBA00010400"/>
    </source>
</evidence>
<evidence type="ECO:0000313" key="7">
    <source>
        <dbReference type="Proteomes" id="UP000198211"/>
    </source>
</evidence>
<comment type="subcellular location">
    <subcellularLocation>
        <location evidence="1 5">Secreted</location>
    </subcellularLocation>
</comment>
<dbReference type="Proteomes" id="UP000198211">
    <property type="component" value="Unassembled WGS sequence"/>
</dbReference>
<dbReference type="Pfam" id="PF16810">
    <property type="entry name" value="RXLR"/>
    <property type="match status" value="1"/>
</dbReference>
<comment type="domain">
    <text evidence="5">The RxLR-dEER motif acts to carry the protein into the host cell cytoplasm through binding to cell surface phosphatidylinositol-3-phosphate.</text>
</comment>
<comment type="similarity">
    <text evidence="2 5">Belongs to the RxLR effector family.</text>
</comment>
<accession>A0A225V935</accession>
<comment type="function">
    <text evidence="5">Effector that suppresses plant defense responses during pathogen infection.</text>
</comment>
<keyword evidence="7" id="KW-1185">Reference proteome</keyword>
<evidence type="ECO:0000256" key="5">
    <source>
        <dbReference type="RuleBase" id="RU367124"/>
    </source>
</evidence>
<evidence type="ECO:0000256" key="3">
    <source>
        <dbReference type="ARBA" id="ARBA00022525"/>
    </source>
</evidence>
<organism evidence="6 7">
    <name type="scientific">Phytophthora megakarya</name>
    <dbReference type="NCBI Taxonomy" id="4795"/>
    <lineage>
        <taxon>Eukaryota</taxon>
        <taxon>Sar</taxon>
        <taxon>Stramenopiles</taxon>
        <taxon>Oomycota</taxon>
        <taxon>Peronosporomycetes</taxon>
        <taxon>Peronosporales</taxon>
        <taxon>Peronosporaceae</taxon>
        <taxon>Phytophthora</taxon>
    </lineage>
</organism>
<sequence>MRLPFIVLLALAAVVSDGASAITTTIARFTLVNRDDAPTKRLLRSDAAARVDGNDDGEERVGILDGLVKLFNPSSALTPAQRQVAGLAKLANKDLTKAFKSLKLNKFKSVKVKKLNLEDVDKLFTGEKYKLWAIHMGRWNKQQPIENRYNVAKMFNQELGSEKAFKVFNIASTSANPTVKTMGDNFQVQLLRQVANAGDDYTKIHSIVGSDEAAVKWFNLALQSTSKRDQEAGKRAAAPFLRKWAKEGKTHGDVVNMSPSLGDQYTNMLISMAAGANRRESDLVRAAGRSVITTRV</sequence>
<dbReference type="InterPro" id="IPR031825">
    <property type="entry name" value="RXLR"/>
</dbReference>
<dbReference type="EMBL" id="NBNE01006549">
    <property type="protein sequence ID" value="OWZ01883.1"/>
    <property type="molecule type" value="Genomic_DNA"/>
</dbReference>
<protein>
    <recommendedName>
        <fullName evidence="5">RxLR effector protein</fullName>
    </recommendedName>
</protein>
<dbReference type="OrthoDB" id="143728at2759"/>
<comment type="caution">
    <text evidence="6">The sequence shown here is derived from an EMBL/GenBank/DDBJ whole genome shotgun (WGS) entry which is preliminary data.</text>
</comment>
<dbReference type="AlphaFoldDB" id="A0A225V935"/>
<evidence type="ECO:0000256" key="4">
    <source>
        <dbReference type="ARBA" id="ARBA00022729"/>
    </source>
</evidence>
<evidence type="ECO:0000313" key="6">
    <source>
        <dbReference type="EMBL" id="OWZ01883.1"/>
    </source>
</evidence>
<evidence type="ECO:0000256" key="1">
    <source>
        <dbReference type="ARBA" id="ARBA00004613"/>
    </source>
</evidence>
<proteinExistence type="inferred from homology"/>
<reference evidence="7" key="1">
    <citation type="submission" date="2017-03" db="EMBL/GenBank/DDBJ databases">
        <title>Phytopthora megakarya and P. palmivora, two closely related causual agents of cacao black pod achieved similar genome size and gene model numbers by different mechanisms.</title>
        <authorList>
            <person name="Ali S."/>
            <person name="Shao J."/>
            <person name="Larry D.J."/>
            <person name="Kronmiller B."/>
            <person name="Shen D."/>
            <person name="Strem M.D."/>
            <person name="Melnick R.L."/>
            <person name="Guiltinan M.J."/>
            <person name="Tyler B.M."/>
            <person name="Meinhardt L.W."/>
            <person name="Bailey B.A."/>
        </authorList>
    </citation>
    <scope>NUCLEOTIDE SEQUENCE [LARGE SCALE GENOMIC DNA]</scope>
    <source>
        <strain evidence="7">zdho120</strain>
    </source>
</reference>